<protein>
    <recommendedName>
        <fullName evidence="2">phospholipase D</fullName>
        <ecNumber evidence="2">3.1.4.4</ecNumber>
    </recommendedName>
</protein>
<dbReference type="PANTHER" id="PTHR18896:SF137">
    <property type="entry name" value="PHOSPHOLIPASE D ALPHA 4"/>
    <property type="match status" value="1"/>
</dbReference>
<accession>A0AAV9D3T8</accession>
<dbReference type="Pfam" id="PF12357">
    <property type="entry name" value="PLD_C"/>
    <property type="match status" value="1"/>
</dbReference>
<evidence type="ECO:0000256" key="3">
    <source>
        <dbReference type="ARBA" id="ARBA00022723"/>
    </source>
</evidence>
<keyword evidence="12" id="KW-1185">Reference proteome</keyword>
<gene>
    <name evidence="11" type="primary">PLDEPSILON</name>
    <name evidence="11" type="ORF">QJS10_CPA16g00454</name>
</gene>
<evidence type="ECO:0000313" key="12">
    <source>
        <dbReference type="Proteomes" id="UP001180020"/>
    </source>
</evidence>
<dbReference type="PANTHER" id="PTHR18896">
    <property type="entry name" value="PHOSPHOLIPASE D"/>
    <property type="match status" value="1"/>
</dbReference>
<keyword evidence="7" id="KW-0442">Lipid degradation</keyword>
<reference evidence="11" key="1">
    <citation type="journal article" date="2023" name="Nat. Commun.">
        <title>Diploid and tetraploid genomes of Acorus and the evolution of monocots.</title>
        <authorList>
            <person name="Ma L."/>
            <person name="Liu K.W."/>
            <person name="Li Z."/>
            <person name="Hsiao Y.Y."/>
            <person name="Qi Y."/>
            <person name="Fu T."/>
            <person name="Tang G.D."/>
            <person name="Zhang D."/>
            <person name="Sun W.H."/>
            <person name="Liu D.K."/>
            <person name="Li Y."/>
            <person name="Chen G.Z."/>
            <person name="Liu X.D."/>
            <person name="Liao X.Y."/>
            <person name="Jiang Y.T."/>
            <person name="Yu X."/>
            <person name="Hao Y."/>
            <person name="Huang J."/>
            <person name="Zhao X.W."/>
            <person name="Ke S."/>
            <person name="Chen Y.Y."/>
            <person name="Wu W.L."/>
            <person name="Hsu J.L."/>
            <person name="Lin Y.F."/>
            <person name="Huang M.D."/>
            <person name="Li C.Y."/>
            <person name="Huang L."/>
            <person name="Wang Z.W."/>
            <person name="Zhao X."/>
            <person name="Zhong W.Y."/>
            <person name="Peng D.H."/>
            <person name="Ahmad S."/>
            <person name="Lan S."/>
            <person name="Zhang J.S."/>
            <person name="Tsai W.C."/>
            <person name="Van de Peer Y."/>
            <person name="Liu Z.J."/>
        </authorList>
    </citation>
    <scope>NUCLEOTIDE SEQUENCE</scope>
    <source>
        <strain evidence="11">CP</strain>
    </source>
</reference>
<comment type="caution">
    <text evidence="11">The sequence shown here is derived from an EMBL/GenBank/DDBJ whole genome shotgun (WGS) entry which is preliminary data.</text>
</comment>
<dbReference type="Gene3D" id="3.30.870.10">
    <property type="entry name" value="Endonuclease Chain A"/>
    <property type="match status" value="1"/>
</dbReference>
<evidence type="ECO:0000256" key="4">
    <source>
        <dbReference type="ARBA" id="ARBA00022737"/>
    </source>
</evidence>
<dbReference type="GO" id="GO:0004630">
    <property type="term" value="F:phospholipase D activity"/>
    <property type="evidence" value="ECO:0007669"/>
    <property type="project" value="UniProtKB-EC"/>
</dbReference>
<evidence type="ECO:0000256" key="2">
    <source>
        <dbReference type="ARBA" id="ARBA00012027"/>
    </source>
</evidence>
<proteinExistence type="predicted"/>
<organism evidence="11 12">
    <name type="scientific">Acorus calamus</name>
    <name type="common">Sweet flag</name>
    <dbReference type="NCBI Taxonomy" id="4465"/>
    <lineage>
        <taxon>Eukaryota</taxon>
        <taxon>Viridiplantae</taxon>
        <taxon>Streptophyta</taxon>
        <taxon>Embryophyta</taxon>
        <taxon>Tracheophyta</taxon>
        <taxon>Spermatophyta</taxon>
        <taxon>Magnoliopsida</taxon>
        <taxon>Liliopsida</taxon>
        <taxon>Acoraceae</taxon>
        <taxon>Acorus</taxon>
    </lineage>
</organism>
<dbReference type="EMBL" id="JAUJYO010000016">
    <property type="protein sequence ID" value="KAK1295429.1"/>
    <property type="molecule type" value="Genomic_DNA"/>
</dbReference>
<name>A0AAV9D3T8_ACOCL</name>
<dbReference type="GO" id="GO:0005886">
    <property type="term" value="C:plasma membrane"/>
    <property type="evidence" value="ECO:0007669"/>
    <property type="project" value="TreeGrafter"/>
</dbReference>
<feature type="domain" description="PLD phosphodiesterase" evidence="10">
    <location>
        <begin position="339"/>
        <end position="357"/>
    </location>
</feature>
<dbReference type="InterPro" id="IPR001736">
    <property type="entry name" value="PLipase_D/transphosphatidylase"/>
</dbReference>
<keyword evidence="3" id="KW-0479">Metal-binding</keyword>
<keyword evidence="6" id="KW-0106">Calcium</keyword>
<sequence>MDSLMTLNAVRLDGGVEEIWDFMSVSSKKDGGGEDNPLLHLLVHDGAGGDGGGGGGVLLRLPVCDGEGGVVVEGKHKMFLHGTLEATIFHAKATTTSPFSFNCLFACDKQTYVTISLDDTRVAETTHEDDRSWNQTFRILCAHSVDTVVTITIRTVLTVLGRIRIPGRSLVSEESKELRNGSHPLLNEKGKPVSNLDLRFVLRFTNAESETYWGKGLGRGDFRGITKGVSFPQRSNCRVTLYQDAHHSNSFHPPLFLQGGETYRPGKLWEDVYKAIDGAKHLVYIAGWSFNPNMVLAKEGVAVRVMLWDDETSLPVIKNKGVMRTHDEDAFDYFKRTKVILDDEYILIGSANVNQRSMDGRRDTEIAIGEDCVRRVVELGEEMWRLYSGDEVVDMEGVHLVNYPISVMEDGSVEDLPQSDGAFPDTRTPVKGRRSKFLPPTTTQALNAGNGTGLKKVASKASETHHSIELVIRRTNEIMEEVEIYLRTSSQNLQDDNEQHEVESIPNNEIAKGFKRRGKKTVGGSLKKDGSARWRRDHEINEGMKQVPKQYE</sequence>
<keyword evidence="4" id="KW-0677">Repeat</keyword>
<evidence type="ECO:0000256" key="6">
    <source>
        <dbReference type="ARBA" id="ARBA00022837"/>
    </source>
</evidence>
<dbReference type="InterPro" id="IPR015679">
    <property type="entry name" value="PLipase_D_fam"/>
</dbReference>
<dbReference type="Proteomes" id="UP001180020">
    <property type="component" value="Unassembled WGS sequence"/>
</dbReference>
<dbReference type="GO" id="GO:0046872">
    <property type="term" value="F:metal ion binding"/>
    <property type="evidence" value="ECO:0007669"/>
    <property type="project" value="UniProtKB-KW"/>
</dbReference>
<keyword evidence="5" id="KW-0378">Hydrolase</keyword>
<dbReference type="SUPFAM" id="SSF56024">
    <property type="entry name" value="Phospholipase D/nuclease"/>
    <property type="match status" value="1"/>
</dbReference>
<evidence type="ECO:0000256" key="7">
    <source>
        <dbReference type="ARBA" id="ARBA00022963"/>
    </source>
</evidence>
<evidence type="ECO:0000256" key="5">
    <source>
        <dbReference type="ARBA" id="ARBA00022801"/>
    </source>
</evidence>
<feature type="region of interest" description="Disordered" evidence="9">
    <location>
        <begin position="510"/>
        <end position="552"/>
    </location>
</feature>
<evidence type="ECO:0000256" key="8">
    <source>
        <dbReference type="ARBA" id="ARBA00023098"/>
    </source>
</evidence>
<evidence type="ECO:0000313" key="11">
    <source>
        <dbReference type="EMBL" id="KAK1295429.1"/>
    </source>
</evidence>
<dbReference type="AlphaFoldDB" id="A0AAV9D3T8"/>
<evidence type="ECO:0000256" key="9">
    <source>
        <dbReference type="SAM" id="MobiDB-lite"/>
    </source>
</evidence>
<comment type="catalytic activity">
    <reaction evidence="1">
        <text>a 1,2-diacyl-sn-glycero-3-phosphocholine + H2O = a 1,2-diacyl-sn-glycero-3-phosphate + choline + H(+)</text>
        <dbReference type="Rhea" id="RHEA:14445"/>
        <dbReference type="ChEBI" id="CHEBI:15354"/>
        <dbReference type="ChEBI" id="CHEBI:15377"/>
        <dbReference type="ChEBI" id="CHEBI:15378"/>
        <dbReference type="ChEBI" id="CHEBI:57643"/>
        <dbReference type="ChEBI" id="CHEBI:58608"/>
        <dbReference type="EC" id="3.1.4.4"/>
    </reaction>
</comment>
<dbReference type="GO" id="GO:0009395">
    <property type="term" value="P:phospholipid catabolic process"/>
    <property type="evidence" value="ECO:0007669"/>
    <property type="project" value="TreeGrafter"/>
</dbReference>
<evidence type="ECO:0000259" key="10">
    <source>
        <dbReference type="PROSITE" id="PS50035"/>
    </source>
</evidence>
<feature type="compositionally biased region" description="Basic and acidic residues" evidence="9">
    <location>
        <begin position="526"/>
        <end position="542"/>
    </location>
</feature>
<evidence type="ECO:0000256" key="1">
    <source>
        <dbReference type="ARBA" id="ARBA00000798"/>
    </source>
</evidence>
<reference evidence="11" key="2">
    <citation type="submission" date="2023-06" db="EMBL/GenBank/DDBJ databases">
        <authorList>
            <person name="Ma L."/>
            <person name="Liu K.-W."/>
            <person name="Li Z."/>
            <person name="Hsiao Y.-Y."/>
            <person name="Qi Y."/>
            <person name="Fu T."/>
            <person name="Tang G."/>
            <person name="Zhang D."/>
            <person name="Sun W.-H."/>
            <person name="Liu D.-K."/>
            <person name="Li Y."/>
            <person name="Chen G.-Z."/>
            <person name="Liu X.-D."/>
            <person name="Liao X.-Y."/>
            <person name="Jiang Y.-T."/>
            <person name="Yu X."/>
            <person name="Hao Y."/>
            <person name="Huang J."/>
            <person name="Zhao X.-W."/>
            <person name="Ke S."/>
            <person name="Chen Y.-Y."/>
            <person name="Wu W.-L."/>
            <person name="Hsu J.-L."/>
            <person name="Lin Y.-F."/>
            <person name="Huang M.-D."/>
            <person name="Li C.-Y."/>
            <person name="Huang L."/>
            <person name="Wang Z.-W."/>
            <person name="Zhao X."/>
            <person name="Zhong W.-Y."/>
            <person name="Peng D.-H."/>
            <person name="Ahmad S."/>
            <person name="Lan S."/>
            <person name="Zhang J.-S."/>
            <person name="Tsai W.-C."/>
            <person name="Van De Peer Y."/>
            <person name="Liu Z.-J."/>
        </authorList>
    </citation>
    <scope>NUCLEOTIDE SEQUENCE</scope>
    <source>
        <strain evidence="11">CP</strain>
        <tissue evidence="11">Leaves</tissue>
    </source>
</reference>
<keyword evidence="8" id="KW-0443">Lipid metabolism</keyword>
<dbReference type="EC" id="3.1.4.4" evidence="2"/>
<dbReference type="InterPro" id="IPR024632">
    <property type="entry name" value="PLipase_D_C"/>
</dbReference>
<dbReference type="PROSITE" id="PS50035">
    <property type="entry name" value="PLD"/>
    <property type="match status" value="1"/>
</dbReference>